<dbReference type="CDD" id="cd10448">
    <property type="entry name" value="GIY-YIG_unchar_3"/>
    <property type="match status" value="1"/>
</dbReference>
<comment type="similarity">
    <text evidence="1">Belongs to the UPF0213 family.</text>
</comment>
<protein>
    <recommendedName>
        <fullName evidence="2">GIY-YIG domain-containing protein</fullName>
    </recommendedName>
</protein>
<accession>A0A1F7GK82</accession>
<name>A0A1F7GK82_9BACT</name>
<dbReference type="InterPro" id="IPR035901">
    <property type="entry name" value="GIY-YIG_endonuc_sf"/>
</dbReference>
<dbReference type="SMART" id="SM00465">
    <property type="entry name" value="GIYc"/>
    <property type="match status" value="1"/>
</dbReference>
<dbReference type="AlphaFoldDB" id="A0A1F7GK82"/>
<dbReference type="SUPFAM" id="SSF82771">
    <property type="entry name" value="GIY-YIG endonuclease"/>
    <property type="match status" value="1"/>
</dbReference>
<dbReference type="InterPro" id="IPR050190">
    <property type="entry name" value="UPF0213_domain"/>
</dbReference>
<reference evidence="3 4" key="1">
    <citation type="journal article" date="2016" name="Nat. Commun.">
        <title>Thousands of microbial genomes shed light on interconnected biogeochemical processes in an aquifer system.</title>
        <authorList>
            <person name="Anantharaman K."/>
            <person name="Brown C.T."/>
            <person name="Hug L.A."/>
            <person name="Sharon I."/>
            <person name="Castelle C.J."/>
            <person name="Probst A.J."/>
            <person name="Thomas B.C."/>
            <person name="Singh A."/>
            <person name="Wilkins M.J."/>
            <person name="Karaoz U."/>
            <person name="Brodie E.L."/>
            <person name="Williams K.H."/>
            <person name="Hubbard S.S."/>
            <person name="Banfield J.F."/>
        </authorList>
    </citation>
    <scope>NUCLEOTIDE SEQUENCE [LARGE SCALE GENOMIC DNA]</scope>
</reference>
<dbReference type="EMBL" id="MFZH01000020">
    <property type="protein sequence ID" value="OGK18982.1"/>
    <property type="molecule type" value="Genomic_DNA"/>
</dbReference>
<dbReference type="InterPro" id="IPR000305">
    <property type="entry name" value="GIY-YIG_endonuc"/>
</dbReference>
<evidence type="ECO:0000259" key="2">
    <source>
        <dbReference type="PROSITE" id="PS50164"/>
    </source>
</evidence>
<evidence type="ECO:0000313" key="4">
    <source>
        <dbReference type="Proteomes" id="UP000176850"/>
    </source>
</evidence>
<evidence type="ECO:0000256" key="1">
    <source>
        <dbReference type="ARBA" id="ARBA00007435"/>
    </source>
</evidence>
<gene>
    <name evidence="3" type="ORF">A2799_04145</name>
</gene>
<proteinExistence type="inferred from homology"/>
<comment type="caution">
    <text evidence="3">The sequence shown here is derived from an EMBL/GenBank/DDBJ whole genome shotgun (WGS) entry which is preliminary data.</text>
</comment>
<dbReference type="Proteomes" id="UP000176850">
    <property type="component" value="Unassembled WGS sequence"/>
</dbReference>
<sequence>MSATKLYATYILSNKTNAVLYTGVTNNLKLRVWQHVNKVSDGFTSQYNVSKLVWYEIHTSIENAILREKQIKNLVRRKKNLLIESINPNWSDLYESL</sequence>
<feature type="domain" description="GIY-YIG" evidence="2">
    <location>
        <begin position="5"/>
        <end position="81"/>
    </location>
</feature>
<organism evidence="3 4">
    <name type="scientific">Candidatus Roizmanbacteria bacterium RIFCSPHIGHO2_01_FULL_39_24</name>
    <dbReference type="NCBI Taxonomy" id="1802032"/>
    <lineage>
        <taxon>Bacteria</taxon>
        <taxon>Candidatus Roizmaniibacteriota</taxon>
    </lineage>
</organism>
<dbReference type="PROSITE" id="PS50164">
    <property type="entry name" value="GIY_YIG"/>
    <property type="match status" value="1"/>
</dbReference>
<evidence type="ECO:0000313" key="3">
    <source>
        <dbReference type="EMBL" id="OGK18982.1"/>
    </source>
</evidence>
<dbReference type="PANTHER" id="PTHR34477:SF5">
    <property type="entry name" value="BSL5627 PROTEIN"/>
    <property type="match status" value="1"/>
</dbReference>
<dbReference type="PANTHER" id="PTHR34477">
    <property type="entry name" value="UPF0213 PROTEIN YHBQ"/>
    <property type="match status" value="1"/>
</dbReference>
<dbReference type="Pfam" id="PF01541">
    <property type="entry name" value="GIY-YIG"/>
    <property type="match status" value="1"/>
</dbReference>
<dbReference type="Gene3D" id="3.40.1440.10">
    <property type="entry name" value="GIY-YIG endonuclease"/>
    <property type="match status" value="1"/>
</dbReference>